<sequence length="1035" mass="115511">MSLMKVASLRLQNAFLSYRFLHKIPYLNPRPQDLSHQKPFQSLKPRKTHFFRYLLRRNLETAPPKKIVIDQEEELNKKVAHTWGTNIGARIHLQTSIHRPLLLRFSDHQTGLGPTPQDAIPADAIALYGLPVRRPIPVLRRTPGDFSSWVAQNHRAKIGHWPSSISSAETSWYRETRARDLACWNAAGITHTIDLCFHLPRGGNRSLLAAFLCFWNTATNTYDFRFGQMSITLLDILAITGLPIDGEPYLHGQFDSVNFTSTMTQHGRSAHSGSYPRWLAYYSREHNATGGIAFLEYWLCKFIFCTSSCKPTGTWTLLATALYNGCNVGLGQPVLGALYRMLYQATMHPFETSMSGPFWVLDFWIQTYFPFFRRDDIPLLPPADQLLGQWFSREGRYSSPPYTECFSYLYLLDEMPYCDIILDRRFPPLLEYGFLPGDPRYSDRMRLVFRRAISCSDIRIAAEELSYELYAPNHFTRQFGLVQLVLFPLYDAWNYNTSWHRFGPPTGPVPAQSMLALVDLPDWAQVIDAVDRTEEGYEAWWEEVSVNCWTQRDDELFAAIFGELQNPYPADVEMLARFSEDATRFQPLPATQPARAPRPAQGGIVIREPPLEGSAPRSGSRTIRASPAVDQPGKQKAVIAEPEVEDSSSDDDNPQTVAAALARKRSRSDPGTDPWEEDEPIANRLVRRRSSGQTGEGSLVTGEGTSASQAQAPTDSSNLPPPASAVSVAQLASIPVQVIDDSSPELEEGIAPLDAPPEEPIAAQPLTQIVLNPFPDEAAQEPAPIAILHEPSAAESPNPVGETAIDVEVPVADPADPIGEDMVIQEPAPHVPEVGEGANAEPEPEAVPVIEPQEAHAAAAPLPEPPSRLERLVRVLEVAPPGVIDEAKDGLQRLLSPDILLPGASTRAQEYLMVLRRERTITGAEFTEIYKLLQNLPERINERTTSTAQARQAQAHYRGLAQQTETSRDFLGDRAILVRDLWITQNHLRTQIQELQAQLTAVTARLEHEEPLLEQPLAAFEAMSQNLAQAREAAR</sequence>
<feature type="region of interest" description="Disordered" evidence="1">
    <location>
        <begin position="585"/>
        <end position="724"/>
    </location>
</feature>
<evidence type="ECO:0000313" key="4">
    <source>
        <dbReference type="Proteomes" id="UP000238479"/>
    </source>
</evidence>
<dbReference type="GO" id="GO:0008483">
    <property type="term" value="F:transaminase activity"/>
    <property type="evidence" value="ECO:0007669"/>
    <property type="project" value="UniProtKB-KW"/>
</dbReference>
<keyword evidence="3" id="KW-0808">Transferase</keyword>
<organism evidence="3 4">
    <name type="scientific">Rosa chinensis</name>
    <name type="common">China rose</name>
    <dbReference type="NCBI Taxonomy" id="74649"/>
    <lineage>
        <taxon>Eukaryota</taxon>
        <taxon>Viridiplantae</taxon>
        <taxon>Streptophyta</taxon>
        <taxon>Embryophyta</taxon>
        <taxon>Tracheophyta</taxon>
        <taxon>Spermatophyta</taxon>
        <taxon>Magnoliopsida</taxon>
        <taxon>eudicotyledons</taxon>
        <taxon>Gunneridae</taxon>
        <taxon>Pentapetalae</taxon>
        <taxon>rosids</taxon>
        <taxon>fabids</taxon>
        <taxon>Rosales</taxon>
        <taxon>Rosaceae</taxon>
        <taxon>Rosoideae</taxon>
        <taxon>Rosoideae incertae sedis</taxon>
        <taxon>Rosa</taxon>
    </lineage>
</organism>
<dbReference type="STRING" id="74649.A0A2P6QLT6"/>
<dbReference type="EMBL" id="PDCK01000043">
    <property type="protein sequence ID" value="PRQ35142.1"/>
    <property type="molecule type" value="Genomic_DNA"/>
</dbReference>
<dbReference type="PANTHER" id="PTHR46033">
    <property type="entry name" value="PROTEIN MAIN-LIKE 2"/>
    <property type="match status" value="1"/>
</dbReference>
<dbReference type="InterPro" id="IPR019557">
    <property type="entry name" value="AminoTfrase-like_pln_mobile"/>
</dbReference>
<feature type="domain" description="Aminotransferase-like plant mobile" evidence="2">
    <location>
        <begin position="204"/>
        <end position="486"/>
    </location>
</feature>
<evidence type="ECO:0000256" key="1">
    <source>
        <dbReference type="SAM" id="MobiDB-lite"/>
    </source>
</evidence>
<keyword evidence="3" id="KW-0032">Aminotransferase</keyword>
<feature type="region of interest" description="Disordered" evidence="1">
    <location>
        <begin position="739"/>
        <end position="759"/>
    </location>
</feature>
<keyword evidence="4" id="KW-1185">Reference proteome</keyword>
<dbReference type="Pfam" id="PF10536">
    <property type="entry name" value="PMD"/>
    <property type="match status" value="1"/>
</dbReference>
<dbReference type="PANTHER" id="PTHR46033:SF65">
    <property type="entry name" value="AMINOTRANSFERASE-LIKE PLANT MOBILE DOMAIN-CONTAINING PROTEIN"/>
    <property type="match status" value="1"/>
</dbReference>
<feature type="compositionally biased region" description="Acidic residues" evidence="1">
    <location>
        <begin position="642"/>
        <end position="653"/>
    </location>
</feature>
<comment type="caution">
    <text evidence="3">The sequence shown here is derived from an EMBL/GenBank/DDBJ whole genome shotgun (WGS) entry which is preliminary data.</text>
</comment>
<protein>
    <submittedName>
        <fullName evidence="3">Putative aminotransferase-like, plant mobile domain-containing protein</fullName>
    </submittedName>
</protein>
<dbReference type="InterPro" id="IPR044824">
    <property type="entry name" value="MAIN-like"/>
</dbReference>
<feature type="compositionally biased region" description="Polar residues" evidence="1">
    <location>
        <begin position="703"/>
        <end position="718"/>
    </location>
</feature>
<dbReference type="AlphaFoldDB" id="A0A2P6QLT6"/>
<feature type="compositionally biased region" description="Low complexity" evidence="1">
    <location>
        <begin position="586"/>
        <end position="601"/>
    </location>
</feature>
<evidence type="ECO:0000313" key="3">
    <source>
        <dbReference type="EMBL" id="PRQ35142.1"/>
    </source>
</evidence>
<evidence type="ECO:0000259" key="2">
    <source>
        <dbReference type="Pfam" id="PF10536"/>
    </source>
</evidence>
<reference evidence="3 4" key="1">
    <citation type="journal article" date="2018" name="Nat. Genet.">
        <title>The Rosa genome provides new insights in the design of modern roses.</title>
        <authorList>
            <person name="Bendahmane M."/>
        </authorList>
    </citation>
    <scope>NUCLEOTIDE SEQUENCE [LARGE SCALE GENOMIC DNA]</scope>
    <source>
        <strain evidence="4">cv. Old Blush</strain>
    </source>
</reference>
<proteinExistence type="predicted"/>
<gene>
    <name evidence="3" type="ORF">RchiOBHm_Chr5g0076791</name>
</gene>
<dbReference type="OrthoDB" id="1258364at2759"/>
<accession>A0A2P6QLT6</accession>
<dbReference type="Gramene" id="PRQ35142">
    <property type="protein sequence ID" value="PRQ35142"/>
    <property type="gene ID" value="RchiOBHm_Chr5g0076791"/>
</dbReference>
<dbReference type="GO" id="GO:0010073">
    <property type="term" value="P:meristem maintenance"/>
    <property type="evidence" value="ECO:0007669"/>
    <property type="project" value="InterPro"/>
</dbReference>
<dbReference type="Proteomes" id="UP000238479">
    <property type="component" value="Chromosome 5"/>
</dbReference>
<name>A0A2P6QLT6_ROSCH</name>
<dbReference type="OMA" id="NIGARIH"/>